<dbReference type="Proteomes" id="UP000282184">
    <property type="component" value="Unassembled WGS sequence"/>
</dbReference>
<sequence length="453" mass="49094">MIIIDNLLEARERAGKPIRVGLWGAGEMAQGMVNQIMRYTPGMEVSVVANRTLSKAHQAYAYTGHTATECFDLASLQACLDAGGLAVTDRAELLCEVEGLDVLVECTGTIHFSAELIMKAIEWKRNVLLFSPELDATVGPLLKVYADQAGVLLSGSSGDQPGCIMDLFRFVKGMGLTPLLCGNIKGLQDYYRNPTTQAAFAAQWHLTPEMVTCFADGTKISIEQACVANATGMGVARRGMIGHRNPDGHVDDMTSWYDIEELKRLGGIVDYVVGPKPGPGVFVYATTDDPKSRHYLAYGKLGPGPLYSFYQPYHLIYAEIPHSIARLVLLQDVTMAPLAGPVVEVITLTKTPLAAGHTLDGLGGYDTYGQCENAETARRENLLPVGLAEGCTLRRAVPRDTPLTFDDVTLPPDNLVQRLWREQFARFFPHLELAAAAYPPAPTVPADTAAALV</sequence>
<protein>
    <submittedName>
        <fullName evidence="3">NAD(P)-dependent oxidoreductase</fullName>
    </submittedName>
</protein>
<proteinExistence type="predicted"/>
<dbReference type="GO" id="GO:0016491">
    <property type="term" value="F:oxidoreductase activity"/>
    <property type="evidence" value="ECO:0007669"/>
    <property type="project" value="InterPro"/>
</dbReference>
<dbReference type="RefSeq" id="WP_126694038.1">
    <property type="nucleotide sequence ID" value="NZ_RXOF01000008.1"/>
</dbReference>
<evidence type="ECO:0000313" key="4">
    <source>
        <dbReference type="Proteomes" id="UP000282184"/>
    </source>
</evidence>
<evidence type="ECO:0000259" key="2">
    <source>
        <dbReference type="Pfam" id="PF21135"/>
    </source>
</evidence>
<dbReference type="GO" id="GO:0050661">
    <property type="term" value="F:NADP binding"/>
    <property type="evidence" value="ECO:0007669"/>
    <property type="project" value="InterPro"/>
</dbReference>
<accession>A0A3S0JGC2</accession>
<dbReference type="PANTHER" id="PTHR37850:SF1">
    <property type="entry name" value="SAF DOMAIN PROTEIN"/>
    <property type="match status" value="1"/>
</dbReference>
<dbReference type="Gene3D" id="3.40.50.720">
    <property type="entry name" value="NAD(P)-binding Rossmann-like Domain"/>
    <property type="match status" value="1"/>
</dbReference>
<dbReference type="CDD" id="cd11616">
    <property type="entry name" value="SAF_DH_OX_like"/>
    <property type="match status" value="1"/>
</dbReference>
<feature type="domain" description="Oxidoreductase DRL-like catalytic" evidence="2">
    <location>
        <begin position="158"/>
        <end position="319"/>
    </location>
</feature>
<gene>
    <name evidence="3" type="ORF">EJV47_15325</name>
</gene>
<dbReference type="PANTHER" id="PTHR37850">
    <property type="entry name" value="STRU PROTEIN"/>
    <property type="match status" value="1"/>
</dbReference>
<evidence type="ECO:0000259" key="1">
    <source>
        <dbReference type="Pfam" id="PF03447"/>
    </source>
</evidence>
<feature type="domain" description="Aspartate/homoserine dehydrogenase NAD-binding" evidence="1">
    <location>
        <begin position="24"/>
        <end position="134"/>
    </location>
</feature>
<dbReference type="OrthoDB" id="9777844at2"/>
<dbReference type="InterPro" id="IPR005106">
    <property type="entry name" value="Asp/hSer_DH_NAD-bd"/>
</dbReference>
<dbReference type="InterPro" id="IPR036291">
    <property type="entry name" value="NAD(P)-bd_dom_sf"/>
</dbReference>
<dbReference type="EMBL" id="RXOF01000008">
    <property type="protein sequence ID" value="RTQ48962.1"/>
    <property type="molecule type" value="Genomic_DNA"/>
</dbReference>
<dbReference type="Pfam" id="PF03447">
    <property type="entry name" value="NAD_binding_3"/>
    <property type="match status" value="1"/>
</dbReference>
<organism evidence="3 4">
    <name type="scientific">Hymenobacter gummosus</name>
    <dbReference type="NCBI Taxonomy" id="1776032"/>
    <lineage>
        <taxon>Bacteria</taxon>
        <taxon>Pseudomonadati</taxon>
        <taxon>Bacteroidota</taxon>
        <taxon>Cytophagia</taxon>
        <taxon>Cytophagales</taxon>
        <taxon>Hymenobacteraceae</taxon>
        <taxon>Hymenobacter</taxon>
    </lineage>
</organism>
<name>A0A3S0JGC2_9BACT</name>
<dbReference type="InterPro" id="IPR048423">
    <property type="entry name" value="DRL_cat"/>
</dbReference>
<dbReference type="SUPFAM" id="SSF51735">
    <property type="entry name" value="NAD(P)-binding Rossmann-fold domains"/>
    <property type="match status" value="1"/>
</dbReference>
<keyword evidence="4" id="KW-1185">Reference proteome</keyword>
<dbReference type="AlphaFoldDB" id="A0A3S0JGC2"/>
<reference evidence="3 4" key="1">
    <citation type="submission" date="2018-12" db="EMBL/GenBank/DDBJ databases">
        <title>Hymenobacter gummosus sp. nov., isolated from a spring.</title>
        <authorList>
            <person name="Nie L."/>
        </authorList>
    </citation>
    <scope>NUCLEOTIDE SEQUENCE [LARGE SCALE GENOMIC DNA]</scope>
    <source>
        <strain evidence="3 4">KCTC 52166</strain>
    </source>
</reference>
<comment type="caution">
    <text evidence="3">The sequence shown here is derived from an EMBL/GenBank/DDBJ whole genome shotgun (WGS) entry which is preliminary data.</text>
</comment>
<evidence type="ECO:0000313" key="3">
    <source>
        <dbReference type="EMBL" id="RTQ48962.1"/>
    </source>
</evidence>
<dbReference type="Pfam" id="PF21135">
    <property type="entry name" value="DRL_cat"/>
    <property type="match status" value="1"/>
</dbReference>